<evidence type="ECO:0000313" key="1">
    <source>
        <dbReference type="EMBL" id="PSR19922.1"/>
    </source>
</evidence>
<sequence>TAAGWRVDRPTIRSTLSWPHKAAFLQIYQMRRQTPPFRAEISGADPVGVTPGCPIARCIDQKAAALRRILATTPVPNIAPQAPLERLKTMEKNH</sequence>
<feature type="non-terminal residue" evidence="1">
    <location>
        <position position="1"/>
    </location>
</feature>
<gene>
    <name evidence="1" type="ORF">C7B45_17520</name>
</gene>
<reference evidence="1 2" key="1">
    <citation type="journal article" date="2014" name="BMC Genomics">
        <title>Comparison of environmental and isolate Sulfobacillus genomes reveals diverse carbon, sulfur, nitrogen, and hydrogen metabolisms.</title>
        <authorList>
            <person name="Justice N.B."/>
            <person name="Norman A."/>
            <person name="Brown C.T."/>
            <person name="Singh A."/>
            <person name="Thomas B.C."/>
            <person name="Banfield J.F."/>
        </authorList>
    </citation>
    <scope>NUCLEOTIDE SEQUENCE [LARGE SCALE GENOMIC DNA]</scope>
    <source>
        <strain evidence="1">AMDSBA3</strain>
    </source>
</reference>
<dbReference type="Proteomes" id="UP000241848">
    <property type="component" value="Unassembled WGS sequence"/>
</dbReference>
<organism evidence="1 2">
    <name type="scientific">Sulfobacillus acidophilus</name>
    <dbReference type="NCBI Taxonomy" id="53633"/>
    <lineage>
        <taxon>Bacteria</taxon>
        <taxon>Bacillati</taxon>
        <taxon>Bacillota</taxon>
        <taxon>Clostridia</taxon>
        <taxon>Eubacteriales</taxon>
        <taxon>Clostridiales Family XVII. Incertae Sedis</taxon>
        <taxon>Sulfobacillus</taxon>
    </lineage>
</organism>
<accession>A0A2T2WCF5</accession>
<comment type="caution">
    <text evidence="1">The sequence shown here is derived from an EMBL/GenBank/DDBJ whole genome shotgun (WGS) entry which is preliminary data.</text>
</comment>
<dbReference type="EMBL" id="PXYV01000114">
    <property type="protein sequence ID" value="PSR19922.1"/>
    <property type="molecule type" value="Genomic_DNA"/>
</dbReference>
<name>A0A2T2WCF5_9FIRM</name>
<dbReference type="AlphaFoldDB" id="A0A2T2WCF5"/>
<proteinExistence type="predicted"/>
<evidence type="ECO:0000313" key="2">
    <source>
        <dbReference type="Proteomes" id="UP000241848"/>
    </source>
</evidence>
<protein>
    <submittedName>
        <fullName evidence="1">Uncharacterized protein</fullName>
    </submittedName>
</protein>